<feature type="domain" description="HTH arsR-type" evidence="4">
    <location>
        <begin position="10"/>
        <end position="107"/>
    </location>
</feature>
<evidence type="ECO:0000259" key="4">
    <source>
        <dbReference type="PROSITE" id="PS50987"/>
    </source>
</evidence>
<dbReference type="SMART" id="SM00418">
    <property type="entry name" value="HTH_ARSR"/>
    <property type="match status" value="1"/>
</dbReference>
<dbReference type="InterPro" id="IPR036390">
    <property type="entry name" value="WH_DNA-bd_sf"/>
</dbReference>
<dbReference type="STRING" id="1798553.A3H70_02050"/>
<keyword evidence="3" id="KW-0804">Transcription</keyword>
<dbReference type="Proteomes" id="UP000178109">
    <property type="component" value="Unassembled WGS sequence"/>
</dbReference>
<dbReference type="AlphaFoldDB" id="A0A1G2BQU9"/>
<gene>
    <name evidence="5" type="ORF">A3H70_02050</name>
</gene>
<accession>A0A1G2BQU9</accession>
<dbReference type="NCBIfam" id="NF033788">
    <property type="entry name" value="HTH_metalloreg"/>
    <property type="match status" value="1"/>
</dbReference>
<dbReference type="Gene3D" id="1.10.10.10">
    <property type="entry name" value="Winged helix-like DNA-binding domain superfamily/Winged helix DNA-binding domain"/>
    <property type="match status" value="1"/>
</dbReference>
<proteinExistence type="predicted"/>
<evidence type="ECO:0000313" key="6">
    <source>
        <dbReference type="Proteomes" id="UP000178109"/>
    </source>
</evidence>
<dbReference type="SUPFAM" id="SSF46785">
    <property type="entry name" value="Winged helix' DNA-binding domain"/>
    <property type="match status" value="1"/>
</dbReference>
<dbReference type="CDD" id="cd00090">
    <property type="entry name" value="HTH_ARSR"/>
    <property type="match status" value="1"/>
</dbReference>
<dbReference type="EMBL" id="MHKO01000045">
    <property type="protein sequence ID" value="OGY91481.1"/>
    <property type="molecule type" value="Genomic_DNA"/>
</dbReference>
<evidence type="ECO:0000313" key="5">
    <source>
        <dbReference type="EMBL" id="OGY91481.1"/>
    </source>
</evidence>
<keyword evidence="2" id="KW-0238">DNA-binding</keyword>
<dbReference type="InterPro" id="IPR036388">
    <property type="entry name" value="WH-like_DNA-bd_sf"/>
</dbReference>
<dbReference type="InterPro" id="IPR001845">
    <property type="entry name" value="HTH_ArsR_DNA-bd_dom"/>
</dbReference>
<organism evidence="5 6">
    <name type="scientific">Candidatus Komeilibacteria bacterium RIFCSPLOWO2_02_FULL_48_11</name>
    <dbReference type="NCBI Taxonomy" id="1798553"/>
    <lineage>
        <taxon>Bacteria</taxon>
        <taxon>Candidatus Komeiliibacteriota</taxon>
    </lineage>
</organism>
<evidence type="ECO:0000256" key="1">
    <source>
        <dbReference type="ARBA" id="ARBA00023015"/>
    </source>
</evidence>
<keyword evidence="1" id="KW-0805">Transcription regulation</keyword>
<dbReference type="PROSITE" id="PS50987">
    <property type="entry name" value="HTH_ARSR_2"/>
    <property type="match status" value="1"/>
</dbReference>
<comment type="caution">
    <text evidence="5">The sequence shown here is derived from an EMBL/GenBank/DDBJ whole genome shotgun (WGS) entry which is preliminary data.</text>
</comment>
<evidence type="ECO:0000256" key="3">
    <source>
        <dbReference type="ARBA" id="ARBA00023163"/>
    </source>
</evidence>
<dbReference type="PRINTS" id="PR00778">
    <property type="entry name" value="HTHARSR"/>
</dbReference>
<dbReference type="GO" id="GO:0003677">
    <property type="term" value="F:DNA binding"/>
    <property type="evidence" value="ECO:0007669"/>
    <property type="project" value="UniProtKB-KW"/>
</dbReference>
<dbReference type="GO" id="GO:0003700">
    <property type="term" value="F:DNA-binding transcription factor activity"/>
    <property type="evidence" value="ECO:0007669"/>
    <property type="project" value="InterPro"/>
</dbReference>
<protein>
    <recommendedName>
        <fullName evidence="4">HTH arsR-type domain-containing protein</fullName>
    </recommendedName>
</protein>
<dbReference type="PANTHER" id="PTHR43132">
    <property type="entry name" value="ARSENICAL RESISTANCE OPERON REPRESSOR ARSR-RELATED"/>
    <property type="match status" value="1"/>
</dbReference>
<evidence type="ECO:0000256" key="2">
    <source>
        <dbReference type="ARBA" id="ARBA00023125"/>
    </source>
</evidence>
<reference evidence="5 6" key="1">
    <citation type="journal article" date="2016" name="Nat. Commun.">
        <title>Thousands of microbial genomes shed light on interconnected biogeochemical processes in an aquifer system.</title>
        <authorList>
            <person name="Anantharaman K."/>
            <person name="Brown C.T."/>
            <person name="Hug L.A."/>
            <person name="Sharon I."/>
            <person name="Castelle C.J."/>
            <person name="Probst A.J."/>
            <person name="Thomas B.C."/>
            <person name="Singh A."/>
            <person name="Wilkins M.J."/>
            <person name="Karaoz U."/>
            <person name="Brodie E.L."/>
            <person name="Williams K.H."/>
            <person name="Hubbard S.S."/>
            <person name="Banfield J.F."/>
        </authorList>
    </citation>
    <scope>NUCLEOTIDE SEQUENCE [LARGE SCALE GENOMIC DNA]</scope>
</reference>
<dbReference type="Pfam" id="PF01022">
    <property type="entry name" value="HTH_5"/>
    <property type="match status" value="1"/>
</dbReference>
<name>A0A1G2BQU9_9BACT</name>
<dbReference type="InterPro" id="IPR011991">
    <property type="entry name" value="ArsR-like_HTH"/>
</dbReference>
<dbReference type="PANTHER" id="PTHR43132:SF2">
    <property type="entry name" value="ARSENICAL RESISTANCE OPERON REPRESSOR ARSR-RELATED"/>
    <property type="match status" value="1"/>
</dbReference>
<dbReference type="InterPro" id="IPR051011">
    <property type="entry name" value="Metal_resp_trans_reg"/>
</dbReference>
<sequence>MSSTNRKLTRSAGLYELHADMCKVFSHPHRLMVLNILRVSEKSVAEIAEALKVPFGTISPHLLMMKRRRVLVSRRDGNQIFYRIANPKILDAFDLIQKILCEHMEKEVQLVHEARRK</sequence>